<evidence type="ECO:0000313" key="2">
    <source>
        <dbReference type="Proteomes" id="UP000199400"/>
    </source>
</evidence>
<keyword evidence="2" id="KW-1185">Reference proteome</keyword>
<dbReference type="AlphaFoldDB" id="A0A1I1Y9J8"/>
<proteinExistence type="predicted"/>
<evidence type="ECO:0000313" key="1">
    <source>
        <dbReference type="EMBL" id="SFE16234.1"/>
    </source>
</evidence>
<dbReference type="PROSITE" id="PS51257">
    <property type="entry name" value="PROKAR_LIPOPROTEIN"/>
    <property type="match status" value="1"/>
</dbReference>
<name>A0A1I1Y9J8_9BACT</name>
<organism evidence="1 2">
    <name type="scientific">Nannocystis exedens</name>
    <dbReference type="NCBI Taxonomy" id="54"/>
    <lineage>
        <taxon>Bacteria</taxon>
        <taxon>Pseudomonadati</taxon>
        <taxon>Myxococcota</taxon>
        <taxon>Polyangia</taxon>
        <taxon>Nannocystales</taxon>
        <taxon>Nannocystaceae</taxon>
        <taxon>Nannocystis</taxon>
    </lineage>
</organism>
<dbReference type="STRING" id="54.SAMN02745121_03260"/>
<reference evidence="2" key="1">
    <citation type="submission" date="2016-10" db="EMBL/GenBank/DDBJ databases">
        <authorList>
            <person name="Varghese N."/>
            <person name="Submissions S."/>
        </authorList>
    </citation>
    <scope>NUCLEOTIDE SEQUENCE [LARGE SCALE GENOMIC DNA]</scope>
    <source>
        <strain evidence="2">ATCC 25963</strain>
    </source>
</reference>
<sequence>MRRWLVGGSAALLAACLPLDPEYLVTAPLFRGVRVEVVEPGGYASLLHVPDGRRRATILPLDTVELTASFAAPPGVTVQPPIWLVCGLDCVNGVLPELVGDLAECPVPLPLNLQDPCRLAAGHRIRLSIAGAFTLARQWTTLVLVGSRDDDLTPAACLERLTHPPHTELEPCIISLWSLGLGPLWALLPFDVDASDIPPEILEQEVDTNPDVAEFRVTRERGGSRSEQRVAPGGSVGVRRGDRITVEPIFTEGSAQTWWYTYGDEEDKPWSGELESAEEQLLIRAWFDAPVLDFAWTAYDGWTNTPITWTVPHDVVPTRLFLDVNDFRDGRAAAELLFVADDAP</sequence>
<gene>
    <name evidence="1" type="ORF">SAMN02745121_03260</name>
</gene>
<accession>A0A1I1Y9J8</accession>
<dbReference type="RefSeq" id="WP_096329904.1">
    <property type="nucleotide sequence ID" value="NZ_FOMX01000009.1"/>
</dbReference>
<dbReference type="EMBL" id="FOMX01000009">
    <property type="protein sequence ID" value="SFE16234.1"/>
    <property type="molecule type" value="Genomic_DNA"/>
</dbReference>
<protein>
    <submittedName>
        <fullName evidence="1">Uncharacterized protein</fullName>
    </submittedName>
</protein>
<dbReference type="Proteomes" id="UP000199400">
    <property type="component" value="Unassembled WGS sequence"/>
</dbReference>